<evidence type="ECO:0000256" key="1">
    <source>
        <dbReference type="SAM" id="MobiDB-lite"/>
    </source>
</evidence>
<feature type="region of interest" description="Disordered" evidence="1">
    <location>
        <begin position="208"/>
        <end position="338"/>
    </location>
</feature>
<name>A0ABT5L8L1_9ALTE</name>
<evidence type="ECO:0000313" key="4">
    <source>
        <dbReference type="Proteomes" id="UP001218788"/>
    </source>
</evidence>
<dbReference type="PROSITE" id="PS50234">
    <property type="entry name" value="VWFA"/>
    <property type="match status" value="1"/>
</dbReference>
<dbReference type="Gene3D" id="3.40.50.410">
    <property type="entry name" value="von Willebrand factor, type A domain"/>
    <property type="match status" value="1"/>
</dbReference>
<dbReference type="EMBL" id="JAQQXP010000004">
    <property type="protein sequence ID" value="MDC8832931.1"/>
    <property type="molecule type" value="Genomic_DNA"/>
</dbReference>
<dbReference type="Proteomes" id="UP001218788">
    <property type="component" value="Unassembled WGS sequence"/>
</dbReference>
<feature type="compositionally biased region" description="Polar residues" evidence="1">
    <location>
        <begin position="327"/>
        <end position="338"/>
    </location>
</feature>
<evidence type="ECO:0000313" key="3">
    <source>
        <dbReference type="EMBL" id="MDC8832931.1"/>
    </source>
</evidence>
<dbReference type="InterPro" id="IPR002035">
    <property type="entry name" value="VWF_A"/>
</dbReference>
<dbReference type="InterPro" id="IPR036465">
    <property type="entry name" value="vWFA_dom_sf"/>
</dbReference>
<feature type="compositionally biased region" description="Acidic residues" evidence="1">
    <location>
        <begin position="209"/>
        <end position="264"/>
    </location>
</feature>
<gene>
    <name evidence="3" type="ORF">OIK42_19430</name>
</gene>
<dbReference type="Pfam" id="PF06213">
    <property type="entry name" value="CobT"/>
    <property type="match status" value="1"/>
</dbReference>
<dbReference type="InterPro" id="IPR006538">
    <property type="entry name" value="CobT"/>
</dbReference>
<feature type="compositionally biased region" description="Acidic residues" evidence="1">
    <location>
        <begin position="275"/>
        <end position="299"/>
    </location>
</feature>
<comment type="caution">
    <text evidence="3">The sequence shown here is derived from an EMBL/GenBank/DDBJ whole genome shotgun (WGS) entry which is preliminary data.</text>
</comment>
<dbReference type="SMART" id="SM00327">
    <property type="entry name" value="VWA"/>
    <property type="match status" value="1"/>
</dbReference>
<dbReference type="CDD" id="cd00198">
    <property type="entry name" value="vWFA"/>
    <property type="match status" value="1"/>
</dbReference>
<proteinExistence type="predicted"/>
<reference evidence="3 4" key="1">
    <citation type="submission" date="2022-10" db="EMBL/GenBank/DDBJ databases">
        <title>Alteromonas sp. chi3 Genome sequencing.</title>
        <authorList>
            <person name="Park S."/>
        </authorList>
    </citation>
    <scope>NUCLEOTIDE SEQUENCE [LARGE SCALE GENOMIC DNA]</scope>
    <source>
        <strain evidence="4">chi3</strain>
    </source>
</reference>
<evidence type="ECO:0000259" key="2">
    <source>
        <dbReference type="PROSITE" id="PS50234"/>
    </source>
</evidence>
<feature type="domain" description="VWFA" evidence="2">
    <location>
        <begin position="462"/>
        <end position="636"/>
    </location>
</feature>
<protein>
    <submittedName>
        <fullName evidence="3">VWA domain-containing protein</fullName>
    </submittedName>
</protein>
<organism evidence="3 4">
    <name type="scientific">Alteromonas gilva</name>
    <dbReference type="NCBI Taxonomy" id="2987522"/>
    <lineage>
        <taxon>Bacteria</taxon>
        <taxon>Pseudomonadati</taxon>
        <taxon>Pseudomonadota</taxon>
        <taxon>Gammaproteobacteria</taxon>
        <taxon>Alteromonadales</taxon>
        <taxon>Alteromonadaceae</taxon>
        <taxon>Alteromonas/Salinimonas group</taxon>
        <taxon>Alteromonas</taxon>
    </lineage>
</organism>
<keyword evidence="4" id="KW-1185">Reference proteome</keyword>
<dbReference type="RefSeq" id="WP_273642832.1">
    <property type="nucleotide sequence ID" value="NZ_JAQQXP010000004.1"/>
</dbReference>
<dbReference type="Pfam" id="PF00092">
    <property type="entry name" value="VWA"/>
    <property type="match status" value="1"/>
</dbReference>
<sequence>MNARSFIQRAKALATLMTSRQGVEVTIGGNQAFSQGGRINLPNGDFTDPEWVAMIQGWIDHELGHEKHTDHNIFASSGTIDPALQRILNQLEDARMEKCVGDEFPGAKTNLSQLVGLAIKRELFGKPSAENASHALSCFILYHARRYVVGQHALNDYANEAERICREVMGDDLVDAIKAEIESTAKAKNTHDAFEISKRIYDLIKEEEEKPEDDSDESDQQDDSNESDSDSEDQEGSDESEGDSEGQGDSGDSGESDENEDDTASGDGSGKSEEGSDEQESDSGSGENEEGDNESEETDTGNGEASSGDELNSEESQAPGDSETSDEGQSGQKSEGTMQQLKAALKGFLEDTSTDDFHEKLAELLEVEASEASEECREYDGFNVDVRKQLLPCNNYPLPKEHKQLANRFYQTLYKVIFDNKRSLPVTRTVGSKLLNNKLSGIPAGNLSVFKQGAYQRVKSSAISILVDASGSMNTKFTDKENMYHANTSALALATTFSRMQIDCEVNYFGVWDESDYANYIYKAKPFGQPLTAKRFGVAPTGGTPTHEGMLHAIQSLALKRDERKILFIITDGQANSSRQVEKMVEVAKQLNIKLIPIGLGQTSIRGFDVEDFVSASDMNEVNEALRNAIKQKLFA</sequence>
<accession>A0ABT5L8L1</accession>
<dbReference type="SUPFAM" id="SSF53300">
    <property type="entry name" value="vWA-like"/>
    <property type="match status" value="1"/>
</dbReference>